<keyword evidence="3" id="KW-1185">Reference proteome</keyword>
<organism evidence="2 3">
    <name type="scientific">Lineolata rhizophorae</name>
    <dbReference type="NCBI Taxonomy" id="578093"/>
    <lineage>
        <taxon>Eukaryota</taxon>
        <taxon>Fungi</taxon>
        <taxon>Dikarya</taxon>
        <taxon>Ascomycota</taxon>
        <taxon>Pezizomycotina</taxon>
        <taxon>Dothideomycetes</taxon>
        <taxon>Dothideomycetes incertae sedis</taxon>
        <taxon>Lineolatales</taxon>
        <taxon>Lineolataceae</taxon>
        <taxon>Lineolata</taxon>
    </lineage>
</organism>
<dbReference type="PROSITE" id="PS51257">
    <property type="entry name" value="PROKAR_LIPOPROTEIN"/>
    <property type="match status" value="1"/>
</dbReference>
<evidence type="ECO:0000256" key="1">
    <source>
        <dbReference type="SAM" id="Phobius"/>
    </source>
</evidence>
<keyword evidence="1" id="KW-0812">Transmembrane</keyword>
<gene>
    <name evidence="2" type="ORF">BDY21DRAFT_334053</name>
</gene>
<dbReference type="EMBL" id="MU001672">
    <property type="protein sequence ID" value="KAF2461014.1"/>
    <property type="molecule type" value="Genomic_DNA"/>
</dbReference>
<proteinExistence type="predicted"/>
<evidence type="ECO:0000313" key="3">
    <source>
        <dbReference type="Proteomes" id="UP000799766"/>
    </source>
</evidence>
<protein>
    <submittedName>
        <fullName evidence="2">Uncharacterized protein</fullName>
    </submittedName>
</protein>
<feature type="non-terminal residue" evidence="2">
    <location>
        <position position="124"/>
    </location>
</feature>
<accession>A0A6A6PAP0</accession>
<reference evidence="2" key="1">
    <citation type="journal article" date="2020" name="Stud. Mycol.">
        <title>101 Dothideomycetes genomes: a test case for predicting lifestyles and emergence of pathogens.</title>
        <authorList>
            <person name="Haridas S."/>
            <person name="Albert R."/>
            <person name="Binder M."/>
            <person name="Bloem J."/>
            <person name="Labutti K."/>
            <person name="Salamov A."/>
            <person name="Andreopoulos B."/>
            <person name="Baker S."/>
            <person name="Barry K."/>
            <person name="Bills G."/>
            <person name="Bluhm B."/>
            <person name="Cannon C."/>
            <person name="Castanera R."/>
            <person name="Culley D."/>
            <person name="Daum C."/>
            <person name="Ezra D."/>
            <person name="Gonzalez J."/>
            <person name="Henrissat B."/>
            <person name="Kuo A."/>
            <person name="Liang C."/>
            <person name="Lipzen A."/>
            <person name="Lutzoni F."/>
            <person name="Magnuson J."/>
            <person name="Mondo S."/>
            <person name="Nolan M."/>
            <person name="Ohm R."/>
            <person name="Pangilinan J."/>
            <person name="Park H.-J."/>
            <person name="Ramirez L."/>
            <person name="Alfaro M."/>
            <person name="Sun H."/>
            <person name="Tritt A."/>
            <person name="Yoshinaga Y."/>
            <person name="Zwiers L.-H."/>
            <person name="Turgeon B."/>
            <person name="Goodwin S."/>
            <person name="Spatafora J."/>
            <person name="Crous P."/>
            <person name="Grigoriev I."/>
        </authorList>
    </citation>
    <scope>NUCLEOTIDE SEQUENCE</scope>
    <source>
        <strain evidence="2">ATCC 16933</strain>
    </source>
</reference>
<sequence>MGALRRFLSFSTDNSGCCLCRRYLLVLLLFLVSCETCVFCCAVLSCPLGYEYFFRVCSLSFTLFFKRPFFYPSLLSCSWCWCADSRAVPFLSCCACSRRAHCALFCALGRSPRLDLDDKDSRSS</sequence>
<keyword evidence="1" id="KW-1133">Transmembrane helix</keyword>
<dbReference type="AlphaFoldDB" id="A0A6A6PAP0"/>
<evidence type="ECO:0000313" key="2">
    <source>
        <dbReference type="EMBL" id="KAF2461014.1"/>
    </source>
</evidence>
<dbReference type="Proteomes" id="UP000799766">
    <property type="component" value="Unassembled WGS sequence"/>
</dbReference>
<keyword evidence="1" id="KW-0472">Membrane</keyword>
<name>A0A6A6PAP0_9PEZI</name>
<feature type="transmembrane region" description="Helical" evidence="1">
    <location>
        <begin position="23"/>
        <end position="50"/>
    </location>
</feature>